<dbReference type="RefSeq" id="WP_129400607.1">
    <property type="nucleotide sequence ID" value="NZ_SDWT01000001.1"/>
</dbReference>
<sequence length="245" mass="26294">MKSLYVRLVRLLAAPLRALGALAWLRRRAPRSRAATWVLSLFAIHDVDGLQDLDVPWWTFDSADQAAGWLREHPGARVFEWGSGASTMWLASRAGSVHSVEHHAGWAAMIAPRLPANVELRVVEPIATATPVVGSAKPGHGGLDFADYVAAIDDVPGDFDLVVIDGRAREACLARAVERLAPGGVIVFDNVDRQRYVDAIDSTVAAVGDRLSVTMTRGLTPALPYPTRTALLHSSPVPTPDAGVT</sequence>
<keyword evidence="2" id="KW-1185">Reference proteome</keyword>
<dbReference type="Proteomes" id="UP000294071">
    <property type="component" value="Unassembled WGS sequence"/>
</dbReference>
<keyword evidence="1" id="KW-0489">Methyltransferase</keyword>
<dbReference type="SUPFAM" id="SSF53335">
    <property type="entry name" value="S-adenosyl-L-methionine-dependent methyltransferases"/>
    <property type="match status" value="1"/>
</dbReference>
<dbReference type="Pfam" id="PF13578">
    <property type="entry name" value="Methyltransf_24"/>
    <property type="match status" value="1"/>
</dbReference>
<keyword evidence="1" id="KW-0808">Transferase</keyword>
<evidence type="ECO:0000313" key="1">
    <source>
        <dbReference type="EMBL" id="RYB95267.1"/>
    </source>
</evidence>
<dbReference type="GO" id="GO:0008168">
    <property type="term" value="F:methyltransferase activity"/>
    <property type="evidence" value="ECO:0007669"/>
    <property type="project" value="UniProtKB-KW"/>
</dbReference>
<evidence type="ECO:0000313" key="2">
    <source>
        <dbReference type="Proteomes" id="UP000294071"/>
    </source>
</evidence>
<dbReference type="OrthoDB" id="938855at2"/>
<gene>
    <name evidence="1" type="ORF">EUA93_13535</name>
</gene>
<protein>
    <submittedName>
        <fullName evidence="1">Class I SAM-dependent methyltransferase</fullName>
    </submittedName>
</protein>
<dbReference type="InterPro" id="IPR029063">
    <property type="entry name" value="SAM-dependent_MTases_sf"/>
</dbReference>
<proteinExistence type="predicted"/>
<name>A0A4Q2S160_9ACTN</name>
<organism evidence="1 2">
    <name type="scientific">Nocardioides oleivorans</name>
    <dbReference type="NCBI Taxonomy" id="273676"/>
    <lineage>
        <taxon>Bacteria</taxon>
        <taxon>Bacillati</taxon>
        <taxon>Actinomycetota</taxon>
        <taxon>Actinomycetes</taxon>
        <taxon>Propionibacteriales</taxon>
        <taxon>Nocardioidaceae</taxon>
        <taxon>Nocardioides</taxon>
    </lineage>
</organism>
<reference evidence="1 2" key="1">
    <citation type="submission" date="2019-01" db="EMBL/GenBank/DDBJ databases">
        <title>Novel species of Nocardioides.</title>
        <authorList>
            <person name="Liu Q."/>
            <person name="Xin Y.-H."/>
        </authorList>
    </citation>
    <scope>NUCLEOTIDE SEQUENCE [LARGE SCALE GENOMIC DNA]</scope>
    <source>
        <strain evidence="1 2">CGMCC 4.6882</strain>
    </source>
</reference>
<dbReference type="EMBL" id="SDWT01000001">
    <property type="protein sequence ID" value="RYB95267.1"/>
    <property type="molecule type" value="Genomic_DNA"/>
</dbReference>
<dbReference type="Gene3D" id="3.40.50.150">
    <property type="entry name" value="Vaccinia Virus protein VP39"/>
    <property type="match status" value="1"/>
</dbReference>
<comment type="caution">
    <text evidence="1">The sequence shown here is derived from an EMBL/GenBank/DDBJ whole genome shotgun (WGS) entry which is preliminary data.</text>
</comment>
<dbReference type="AlphaFoldDB" id="A0A4Q2S160"/>
<dbReference type="GO" id="GO:0032259">
    <property type="term" value="P:methylation"/>
    <property type="evidence" value="ECO:0007669"/>
    <property type="project" value="UniProtKB-KW"/>
</dbReference>
<accession>A0A4Q2S160</accession>